<name>Q11DF4_CHESB</name>
<gene>
    <name evidence="9" type="ordered locus">Meso_3199</name>
</gene>
<dbReference type="SUPFAM" id="SSF48452">
    <property type="entry name" value="TPR-like"/>
    <property type="match status" value="1"/>
</dbReference>
<dbReference type="OrthoDB" id="9798343at2"/>
<feature type="transmembrane region" description="Helical" evidence="7">
    <location>
        <begin position="37"/>
        <end position="62"/>
    </location>
</feature>
<feature type="region of interest" description="Disordered" evidence="6">
    <location>
        <begin position="472"/>
        <end position="533"/>
    </location>
</feature>
<feature type="compositionally biased region" description="Basic and acidic residues" evidence="6">
    <location>
        <begin position="516"/>
        <end position="533"/>
    </location>
</feature>
<evidence type="ECO:0000256" key="4">
    <source>
        <dbReference type="ARBA" id="ARBA00023136"/>
    </source>
</evidence>
<dbReference type="InterPro" id="IPR011990">
    <property type="entry name" value="TPR-like_helical_dom_sf"/>
</dbReference>
<keyword evidence="5" id="KW-0802">TPR repeat</keyword>
<dbReference type="PIRSF" id="PIRSF031802">
    <property type="entry name" value="UCP031802"/>
    <property type="match status" value="1"/>
</dbReference>
<accession>Q11DF4</accession>
<dbReference type="AlphaFoldDB" id="Q11DF4"/>
<feature type="repeat" description="TPR" evidence="5">
    <location>
        <begin position="329"/>
        <end position="362"/>
    </location>
</feature>
<reference evidence="9" key="1">
    <citation type="submission" date="2006-06" db="EMBL/GenBank/DDBJ databases">
        <title>Complete sequence of chromosome of Chelativorans sp. BNC1.</title>
        <authorList>
            <consortium name="US DOE Joint Genome Institute"/>
            <person name="Copeland A."/>
            <person name="Lucas S."/>
            <person name="Lapidus A."/>
            <person name="Barry K."/>
            <person name="Detter J.C."/>
            <person name="Glavina del Rio T."/>
            <person name="Hammon N."/>
            <person name="Israni S."/>
            <person name="Dalin E."/>
            <person name="Tice H."/>
            <person name="Pitluck S."/>
            <person name="Chertkov O."/>
            <person name="Brettin T."/>
            <person name="Bruce D."/>
            <person name="Han C."/>
            <person name="Tapia R."/>
            <person name="Gilna P."/>
            <person name="Schmutz J."/>
            <person name="Larimer F."/>
            <person name="Land M."/>
            <person name="Hauser L."/>
            <person name="Kyrpides N."/>
            <person name="Mikhailova N."/>
            <person name="Richardson P."/>
        </authorList>
    </citation>
    <scope>NUCLEOTIDE SEQUENCE</scope>
    <source>
        <strain evidence="9">BNC1</strain>
    </source>
</reference>
<keyword evidence="2 7" id="KW-0812">Transmembrane</keyword>
<proteinExistence type="predicted"/>
<evidence type="ECO:0000256" key="2">
    <source>
        <dbReference type="ARBA" id="ARBA00022692"/>
    </source>
</evidence>
<dbReference type="EMBL" id="CP000390">
    <property type="protein sequence ID" value="ABG64571.1"/>
    <property type="molecule type" value="Genomic_DNA"/>
</dbReference>
<evidence type="ECO:0000256" key="3">
    <source>
        <dbReference type="ARBA" id="ARBA00022989"/>
    </source>
</evidence>
<comment type="subcellular location">
    <subcellularLocation>
        <location evidence="1">Membrane</location>
    </subcellularLocation>
</comment>
<dbReference type="HOGENOM" id="CLU_028454_0_0_5"/>
<protein>
    <submittedName>
        <fullName evidence="9">HemY-like protein</fullName>
    </submittedName>
</protein>
<dbReference type="KEGG" id="mes:Meso_3199"/>
<sequence length="533" mass="58202" precursor="true">MFRILLFLVIVMLLGLGFAWLADRPGELAVTFGGYQYQVTLMMAAVLLVAAIAAVMILWWIVRGIWTSPYTVRRYFRARRRDRGYQALSTGLIAAGAGDAGLARRMGQQAAKLISSDQEPLIHLLDAQAAMLEGNHEAARAKFQAMADDPETRLLGLRGLYLEAERHGEREAARHYADEATKIAPQLGWAADATLEAKADEGDWQGALALLDKQKPSSKEERAALARKRAVLLTAQAMAQLNMNPAAAKTAALEAHRLQPDFVPAAVTAARALFRQDDLRRGAKVLEAVWAKSPHPEVADIYVHARPGDSTHDRLTRAKKLRRLKPNNAESVLAVARAALDAGEYGEAREAAEAAVRLDPREGAFLLLADIEEAERGDQGRVRYWLAKAVRAPRDPAWVADGYVAERWAPASPVTGRLDAFEWRAPMERLGQIIEGEEALRALPPLETGVKASEEEEADDVLLPAEAEPVVEVAAQSESEKAETALPGDNGAKEPAADAEPTEEDIRPPLPDDPGVEPRKEGGADETSRFRLF</sequence>
<evidence type="ECO:0000256" key="6">
    <source>
        <dbReference type="SAM" id="MobiDB-lite"/>
    </source>
</evidence>
<evidence type="ECO:0000256" key="5">
    <source>
        <dbReference type="PROSITE-ProRule" id="PRU00339"/>
    </source>
</evidence>
<feature type="transmembrane region" description="Helical" evidence="7">
    <location>
        <begin position="83"/>
        <end position="103"/>
    </location>
</feature>
<evidence type="ECO:0000256" key="1">
    <source>
        <dbReference type="ARBA" id="ARBA00004370"/>
    </source>
</evidence>
<keyword evidence="3 7" id="KW-1133">Transmembrane helix</keyword>
<evidence type="ECO:0000256" key="7">
    <source>
        <dbReference type="SAM" id="Phobius"/>
    </source>
</evidence>
<evidence type="ECO:0000259" key="8">
    <source>
        <dbReference type="Pfam" id="PF07219"/>
    </source>
</evidence>
<dbReference type="eggNOG" id="COG3898">
    <property type="taxonomic scope" value="Bacteria"/>
</dbReference>
<dbReference type="Pfam" id="PF07219">
    <property type="entry name" value="HemY_N"/>
    <property type="match status" value="1"/>
</dbReference>
<dbReference type="InterPro" id="IPR016982">
    <property type="entry name" value="Mms48"/>
</dbReference>
<dbReference type="InterPro" id="IPR010817">
    <property type="entry name" value="HemY_N"/>
</dbReference>
<dbReference type="STRING" id="266779.Meso_3199"/>
<evidence type="ECO:0000313" key="9">
    <source>
        <dbReference type="EMBL" id="ABG64571.1"/>
    </source>
</evidence>
<dbReference type="PROSITE" id="PS50005">
    <property type="entry name" value="TPR"/>
    <property type="match status" value="1"/>
</dbReference>
<organism evidence="9">
    <name type="scientific">Chelativorans sp. (strain BNC1)</name>
    <dbReference type="NCBI Taxonomy" id="266779"/>
    <lineage>
        <taxon>Bacteria</taxon>
        <taxon>Pseudomonadati</taxon>
        <taxon>Pseudomonadota</taxon>
        <taxon>Alphaproteobacteria</taxon>
        <taxon>Hyphomicrobiales</taxon>
        <taxon>Phyllobacteriaceae</taxon>
        <taxon>Chelativorans</taxon>
    </lineage>
</organism>
<keyword evidence="4 7" id="KW-0472">Membrane</keyword>
<dbReference type="InterPro" id="IPR019734">
    <property type="entry name" value="TPR_rpt"/>
</dbReference>
<feature type="domain" description="HemY N-terminal" evidence="8">
    <location>
        <begin position="26"/>
        <end position="134"/>
    </location>
</feature>
<dbReference type="GO" id="GO:0016020">
    <property type="term" value="C:membrane"/>
    <property type="evidence" value="ECO:0007669"/>
    <property type="project" value="UniProtKB-SubCell"/>
</dbReference>
<dbReference type="Gene3D" id="1.25.40.10">
    <property type="entry name" value="Tetratricopeptide repeat domain"/>
    <property type="match status" value="2"/>
</dbReference>